<dbReference type="OrthoDB" id="291694at2"/>
<dbReference type="Proteomes" id="UP000010798">
    <property type="component" value="Chromosome"/>
</dbReference>
<accession>L0DM17</accession>
<keyword evidence="2" id="KW-1185">Reference proteome</keyword>
<dbReference type="AlphaFoldDB" id="L0DM17"/>
<dbReference type="STRING" id="886293.Sinac_6337"/>
<dbReference type="RefSeq" id="WP_015249502.1">
    <property type="nucleotide sequence ID" value="NC_019892.1"/>
</dbReference>
<dbReference type="HOGENOM" id="CLU_2540758_0_0_0"/>
<dbReference type="EMBL" id="CP003364">
    <property type="protein sequence ID" value="AGA30419.1"/>
    <property type="molecule type" value="Genomic_DNA"/>
</dbReference>
<name>L0DM17_SINAD</name>
<sequence>MTIRLPKDVESSINAEVLSGHFASVDDAIAEAWRTFLRQKPHAQHPTGLGSIGAMRDAADELDEAVEHAMNLRQQPWRIPASE</sequence>
<proteinExistence type="predicted"/>
<gene>
    <name evidence="1" type="ordered locus">Sinac_6337</name>
</gene>
<evidence type="ECO:0000313" key="2">
    <source>
        <dbReference type="Proteomes" id="UP000010798"/>
    </source>
</evidence>
<dbReference type="eggNOG" id="COG3609">
    <property type="taxonomic scope" value="Bacteria"/>
</dbReference>
<protein>
    <submittedName>
        <fullName evidence="1">Uncharacterized protein</fullName>
    </submittedName>
</protein>
<dbReference type="KEGG" id="saci:Sinac_6337"/>
<reference evidence="1 2" key="1">
    <citation type="submission" date="2012-02" db="EMBL/GenBank/DDBJ databases">
        <title>Complete sequence of chromosome of Singulisphaera acidiphila DSM 18658.</title>
        <authorList>
            <consortium name="US DOE Joint Genome Institute (JGI-PGF)"/>
            <person name="Lucas S."/>
            <person name="Copeland A."/>
            <person name="Lapidus A."/>
            <person name="Glavina del Rio T."/>
            <person name="Dalin E."/>
            <person name="Tice H."/>
            <person name="Bruce D."/>
            <person name="Goodwin L."/>
            <person name="Pitluck S."/>
            <person name="Peters L."/>
            <person name="Ovchinnikova G."/>
            <person name="Chertkov O."/>
            <person name="Kyrpides N."/>
            <person name="Mavromatis K."/>
            <person name="Ivanova N."/>
            <person name="Brettin T."/>
            <person name="Detter J.C."/>
            <person name="Han C."/>
            <person name="Larimer F."/>
            <person name="Land M."/>
            <person name="Hauser L."/>
            <person name="Markowitz V."/>
            <person name="Cheng J.-F."/>
            <person name="Hugenholtz P."/>
            <person name="Woyke T."/>
            <person name="Wu D."/>
            <person name="Tindall B."/>
            <person name="Pomrenke H."/>
            <person name="Brambilla E."/>
            <person name="Klenk H.-P."/>
            <person name="Eisen J.A."/>
        </authorList>
    </citation>
    <scope>NUCLEOTIDE SEQUENCE [LARGE SCALE GENOMIC DNA]</scope>
    <source>
        <strain evidence="2">ATCC BAA-1392 / DSM 18658 / VKM B-2454 / MOB10</strain>
    </source>
</reference>
<organism evidence="1 2">
    <name type="scientific">Singulisphaera acidiphila (strain ATCC BAA-1392 / DSM 18658 / VKM B-2454 / MOB10)</name>
    <dbReference type="NCBI Taxonomy" id="886293"/>
    <lineage>
        <taxon>Bacteria</taxon>
        <taxon>Pseudomonadati</taxon>
        <taxon>Planctomycetota</taxon>
        <taxon>Planctomycetia</taxon>
        <taxon>Isosphaerales</taxon>
        <taxon>Isosphaeraceae</taxon>
        <taxon>Singulisphaera</taxon>
    </lineage>
</organism>
<evidence type="ECO:0000313" key="1">
    <source>
        <dbReference type="EMBL" id="AGA30419.1"/>
    </source>
</evidence>